<name>A0ABR7ZU65_9CYAN</name>
<evidence type="ECO:0000256" key="1">
    <source>
        <dbReference type="SAM" id="Phobius"/>
    </source>
</evidence>
<dbReference type="Pfam" id="PF01899">
    <property type="entry name" value="MNHE"/>
    <property type="match status" value="1"/>
</dbReference>
<evidence type="ECO:0000313" key="2">
    <source>
        <dbReference type="EMBL" id="MBD2187285.1"/>
    </source>
</evidence>
<keyword evidence="1" id="KW-0812">Transmembrane</keyword>
<keyword evidence="1" id="KW-1133">Transmembrane helix</keyword>
<keyword evidence="1" id="KW-0472">Membrane</keyword>
<comment type="caution">
    <text evidence="2">The sequence shown here is derived from an EMBL/GenBank/DDBJ whole genome shotgun (WGS) entry which is preliminary data.</text>
</comment>
<evidence type="ECO:0000313" key="3">
    <source>
        <dbReference type="Proteomes" id="UP000642094"/>
    </source>
</evidence>
<dbReference type="EMBL" id="JACJQB010000004">
    <property type="protein sequence ID" value="MBD2187285.1"/>
    <property type="molecule type" value="Genomic_DNA"/>
</dbReference>
<dbReference type="InterPro" id="IPR002758">
    <property type="entry name" value="Cation_antiport_E"/>
</dbReference>
<reference evidence="2 3" key="1">
    <citation type="journal article" date="2020" name="ISME J.">
        <title>Comparative genomics reveals insights into cyanobacterial evolution and habitat adaptation.</title>
        <authorList>
            <person name="Chen M.Y."/>
            <person name="Teng W.K."/>
            <person name="Zhao L."/>
            <person name="Hu C.X."/>
            <person name="Zhou Y.K."/>
            <person name="Han B.P."/>
            <person name="Song L.R."/>
            <person name="Shu W.S."/>
        </authorList>
    </citation>
    <scope>NUCLEOTIDE SEQUENCE [LARGE SCALE GENOMIC DNA]</scope>
    <source>
        <strain evidence="2 3">FACHB-723</strain>
    </source>
</reference>
<dbReference type="Proteomes" id="UP000642094">
    <property type="component" value="Unassembled WGS sequence"/>
</dbReference>
<feature type="transmembrane region" description="Helical" evidence="1">
    <location>
        <begin position="6"/>
        <end position="37"/>
    </location>
</feature>
<proteinExistence type="predicted"/>
<sequence>MIGQFILRIVIWFLLTANFSITNIIIGVSISLIMPYYRSENVRFKDILRGIGRLIKAVPQAYVESLEMILQPHKYEEVVIEKAKYRRSAALVFLDIFLITFTPKTIVLSHHDEGWYLVHHVIKRQKRNNP</sequence>
<keyword evidence="3" id="KW-1185">Reference proteome</keyword>
<gene>
    <name evidence="2" type="ORF">H6F41_03880</name>
</gene>
<protein>
    <submittedName>
        <fullName evidence="2">Na+/H+ antiporter subunit E</fullName>
    </submittedName>
</protein>
<accession>A0ABR7ZU65</accession>
<dbReference type="RefSeq" id="WP_190402167.1">
    <property type="nucleotide sequence ID" value="NZ_JACJQB010000004.1"/>
</dbReference>
<organism evidence="2 3">
    <name type="scientific">Pseudanabaena mucicola FACHB-723</name>
    <dbReference type="NCBI Taxonomy" id="2692860"/>
    <lineage>
        <taxon>Bacteria</taxon>
        <taxon>Bacillati</taxon>
        <taxon>Cyanobacteriota</taxon>
        <taxon>Cyanophyceae</taxon>
        <taxon>Pseudanabaenales</taxon>
        <taxon>Pseudanabaenaceae</taxon>
        <taxon>Pseudanabaena</taxon>
    </lineage>
</organism>